<reference evidence="1 2" key="1">
    <citation type="journal article" date="2019" name="Sci. Rep.">
        <title>Orb-weaving spider Araneus ventricosus genome elucidates the spidroin gene catalogue.</title>
        <authorList>
            <person name="Kono N."/>
            <person name="Nakamura H."/>
            <person name="Ohtoshi R."/>
            <person name="Moran D.A.P."/>
            <person name="Shinohara A."/>
            <person name="Yoshida Y."/>
            <person name="Fujiwara M."/>
            <person name="Mori M."/>
            <person name="Tomita M."/>
            <person name="Arakawa K."/>
        </authorList>
    </citation>
    <scope>NUCLEOTIDE SEQUENCE [LARGE SCALE GENOMIC DNA]</scope>
</reference>
<name>A0A4Y2M6Y2_ARAVE</name>
<comment type="caution">
    <text evidence="1">The sequence shown here is derived from an EMBL/GenBank/DDBJ whole genome shotgun (WGS) entry which is preliminary data.</text>
</comment>
<evidence type="ECO:0000313" key="1">
    <source>
        <dbReference type="EMBL" id="GBN21436.1"/>
    </source>
</evidence>
<feature type="non-terminal residue" evidence="1">
    <location>
        <position position="1"/>
    </location>
</feature>
<proteinExistence type="predicted"/>
<evidence type="ECO:0000313" key="2">
    <source>
        <dbReference type="Proteomes" id="UP000499080"/>
    </source>
</evidence>
<gene>
    <name evidence="1" type="ORF">AVEN_138787-2_1</name>
</gene>
<accession>A0A4Y2M6Y2</accession>
<organism evidence="1 2">
    <name type="scientific">Araneus ventricosus</name>
    <name type="common">Orbweaver spider</name>
    <name type="synonym">Epeira ventricosa</name>
    <dbReference type="NCBI Taxonomy" id="182803"/>
    <lineage>
        <taxon>Eukaryota</taxon>
        <taxon>Metazoa</taxon>
        <taxon>Ecdysozoa</taxon>
        <taxon>Arthropoda</taxon>
        <taxon>Chelicerata</taxon>
        <taxon>Arachnida</taxon>
        <taxon>Araneae</taxon>
        <taxon>Araneomorphae</taxon>
        <taxon>Entelegynae</taxon>
        <taxon>Araneoidea</taxon>
        <taxon>Araneidae</taxon>
        <taxon>Araneus</taxon>
    </lineage>
</organism>
<dbReference type="AlphaFoldDB" id="A0A4Y2M6Y2"/>
<protein>
    <submittedName>
        <fullName evidence="1">Uncharacterized protein</fullName>
    </submittedName>
</protein>
<keyword evidence="2" id="KW-1185">Reference proteome</keyword>
<sequence length="67" mass="7507">AENDLFNAIVMFTSREYRSQEKESAVPFDIGGKQQDLVIANETCAKELASHRGPPQCRGINNCQRSH</sequence>
<dbReference type="EMBL" id="BGPR01006733">
    <property type="protein sequence ID" value="GBN21436.1"/>
    <property type="molecule type" value="Genomic_DNA"/>
</dbReference>
<dbReference type="Proteomes" id="UP000499080">
    <property type="component" value="Unassembled WGS sequence"/>
</dbReference>